<dbReference type="GO" id="GO:0042910">
    <property type="term" value="F:xenobiotic transmembrane transporter activity"/>
    <property type="evidence" value="ECO:0007669"/>
    <property type="project" value="TreeGrafter"/>
</dbReference>
<organism evidence="2">
    <name type="scientific">Hellea balneolensis</name>
    <dbReference type="NCBI Taxonomy" id="287478"/>
    <lineage>
        <taxon>Bacteria</taxon>
        <taxon>Pseudomonadati</taxon>
        <taxon>Pseudomonadota</taxon>
        <taxon>Alphaproteobacteria</taxon>
        <taxon>Maricaulales</taxon>
        <taxon>Robiginitomaculaceae</taxon>
        <taxon>Hellea</taxon>
    </lineage>
</organism>
<dbReference type="PRINTS" id="PR00702">
    <property type="entry name" value="ACRIFLAVINRP"/>
</dbReference>
<dbReference type="SUPFAM" id="SSF82866">
    <property type="entry name" value="Multidrug efflux transporter AcrB transmembrane domain"/>
    <property type="match status" value="2"/>
</dbReference>
<dbReference type="Pfam" id="PF00873">
    <property type="entry name" value="ACR_tran"/>
    <property type="match status" value="1"/>
</dbReference>
<evidence type="ECO:0000313" key="2">
    <source>
        <dbReference type="EMBL" id="HHL42623.1"/>
    </source>
</evidence>
<dbReference type="PANTHER" id="PTHR32063:SF33">
    <property type="entry name" value="RND SUPERFAMILY EFFLUX PUMP PERMEASE COMPONENT"/>
    <property type="match status" value="1"/>
</dbReference>
<feature type="transmembrane region" description="Helical" evidence="1">
    <location>
        <begin position="177"/>
        <end position="194"/>
    </location>
</feature>
<dbReference type="Gene3D" id="3.30.70.1440">
    <property type="entry name" value="Multidrug efflux transporter AcrB pore domain"/>
    <property type="match status" value="1"/>
</dbReference>
<sequence>GDVAKIIDGFVEQPVLTRFNNRPAVMINVLFTTHPDVVGVANRVKKYIKAKSVNLPAGVELVGWLDLSKSFKSRVNILTNSGLGGLVLVFVLLMLFLRPKIAFWVCTGMLTAFMGTLWVLPMVDVSLNMISLFAFILVLGMVVDDAIVIGESIYSLREQGEHGTEAVIKGTTRVARPVFYAGLTTMVAFSPILFLNGTAAAVMKPLPYVVILTLGFSLIESYFILPAHLRHLKHKGESRMWFNRIIKRLQEKVSSGLNGFIRRFYIPFLDLTLRFKALTVASFVGFWMIVFAFIQGGWVRQDFFPNVPNDYIIADATLTDGVAFERALEVMHQMEDAALGLNAYFKDTVGEEPIVNVFAHAEGNLASLTIDLLPTEERKTEVTTITSKWRDAIGDIADLKDFEISYQSWMRDKPLSFVLASNNPKTLEMASKALEVELAKFAGVSDITDTFRSSRQELEISLKPQAETLGLSTNDLARQVRQAFFGEEVQRIPRGRDDVKVKVRYPYETRKSLQALRDMRIRTSDGTEVPFETVASVKFSKGATAIRRLNRKRVVDVTGNVDRKKTDPGEIVRDIQNRVIPELQNEFPDLEFLLEGDQKEISKFKAGLMRNLVMTIFAIYGLIAIAFRSYTQPLLVMAAIPFGYIGGILGHMVFGLPYSMFSMFGVIATAGVVVNDNLVLIDRINELKQQGLSALDAVRAAAVSRFRPILLTTLTTFFGLMPITFQKAPQAQFLIPMAVSLAFGVVLASIVTLALVPALYIWLDSFHTWRKNLFKRAIPDKGQTNG</sequence>
<comment type="caution">
    <text evidence="2">The sequence shown here is derived from an EMBL/GenBank/DDBJ whole genome shotgun (WGS) entry which is preliminary data.</text>
</comment>
<dbReference type="EMBL" id="DRMJ01000162">
    <property type="protein sequence ID" value="HHL42623.1"/>
    <property type="molecule type" value="Genomic_DNA"/>
</dbReference>
<dbReference type="SUPFAM" id="SSF82714">
    <property type="entry name" value="Multidrug efflux transporter AcrB TolC docking domain, DN and DC subdomains"/>
    <property type="match status" value="1"/>
</dbReference>
<evidence type="ECO:0000256" key="1">
    <source>
        <dbReference type="SAM" id="Phobius"/>
    </source>
</evidence>
<keyword evidence="1" id="KW-1133">Transmembrane helix</keyword>
<dbReference type="PANTHER" id="PTHR32063">
    <property type="match status" value="1"/>
</dbReference>
<feature type="non-terminal residue" evidence="2">
    <location>
        <position position="1"/>
    </location>
</feature>
<feature type="transmembrane region" description="Helical" evidence="1">
    <location>
        <begin position="101"/>
        <end position="120"/>
    </location>
</feature>
<feature type="transmembrane region" description="Helical" evidence="1">
    <location>
        <begin position="277"/>
        <end position="298"/>
    </location>
</feature>
<dbReference type="Proteomes" id="UP000885830">
    <property type="component" value="Unassembled WGS sequence"/>
</dbReference>
<feature type="transmembrane region" description="Helical" evidence="1">
    <location>
        <begin position="77"/>
        <end position="96"/>
    </location>
</feature>
<keyword evidence="1" id="KW-0472">Membrane</keyword>
<dbReference type="AlphaFoldDB" id="A0A7C5R0A1"/>
<dbReference type="InterPro" id="IPR001036">
    <property type="entry name" value="Acrflvin-R"/>
</dbReference>
<feature type="transmembrane region" description="Helical" evidence="1">
    <location>
        <begin position="737"/>
        <end position="763"/>
    </location>
</feature>
<dbReference type="InterPro" id="IPR027463">
    <property type="entry name" value="AcrB_DN_DC_subdom"/>
</dbReference>
<protein>
    <submittedName>
        <fullName evidence="2">Efflux RND transporter permease subunit</fullName>
    </submittedName>
</protein>
<dbReference type="Gene3D" id="1.20.1640.10">
    <property type="entry name" value="Multidrug efflux transporter AcrB transmembrane domain"/>
    <property type="match status" value="2"/>
</dbReference>
<feature type="transmembrane region" description="Helical" evidence="1">
    <location>
        <begin position="206"/>
        <end position="225"/>
    </location>
</feature>
<gene>
    <name evidence="2" type="ORF">ENJ42_03310</name>
</gene>
<proteinExistence type="predicted"/>
<dbReference type="Gene3D" id="3.30.70.1320">
    <property type="entry name" value="Multidrug efflux transporter AcrB pore domain like"/>
    <property type="match status" value="1"/>
</dbReference>
<accession>A0A7C5R0A1</accession>
<dbReference type="Gene3D" id="3.30.70.1430">
    <property type="entry name" value="Multidrug efflux transporter AcrB pore domain"/>
    <property type="match status" value="1"/>
</dbReference>
<feature type="transmembrane region" description="Helical" evidence="1">
    <location>
        <begin position="709"/>
        <end position="725"/>
    </location>
</feature>
<name>A0A7C5R0A1_9PROT</name>
<feature type="transmembrane region" description="Helical" evidence="1">
    <location>
        <begin position="634"/>
        <end position="654"/>
    </location>
</feature>
<feature type="transmembrane region" description="Helical" evidence="1">
    <location>
        <begin position="608"/>
        <end position="627"/>
    </location>
</feature>
<keyword evidence="1" id="KW-0812">Transmembrane</keyword>
<dbReference type="Gene3D" id="3.30.2090.10">
    <property type="entry name" value="Multidrug efflux transporter AcrB TolC docking domain, DN and DC subdomains"/>
    <property type="match status" value="2"/>
</dbReference>
<feature type="transmembrane region" description="Helical" evidence="1">
    <location>
        <begin position="132"/>
        <end position="156"/>
    </location>
</feature>
<dbReference type="GO" id="GO:0005886">
    <property type="term" value="C:plasma membrane"/>
    <property type="evidence" value="ECO:0007669"/>
    <property type="project" value="TreeGrafter"/>
</dbReference>
<reference evidence="2" key="1">
    <citation type="journal article" date="2020" name="mSystems">
        <title>Genome- and Community-Level Interaction Insights into Carbon Utilization and Element Cycling Functions of Hydrothermarchaeota in Hydrothermal Sediment.</title>
        <authorList>
            <person name="Zhou Z."/>
            <person name="Liu Y."/>
            <person name="Xu W."/>
            <person name="Pan J."/>
            <person name="Luo Z.H."/>
            <person name="Li M."/>
        </authorList>
    </citation>
    <scope>NUCLEOTIDE SEQUENCE [LARGE SCALE GENOMIC DNA]</scope>
    <source>
        <strain evidence="2">HyVt-485</strain>
    </source>
</reference>